<reference evidence="1 2" key="1">
    <citation type="submission" date="2023-11" db="EMBL/GenBank/DDBJ databases">
        <title>MicrobeMod: A computational toolkit for identifying prokaryotic methylation and restriction-modification with nanopore sequencing.</title>
        <authorList>
            <person name="Crits-Christoph A."/>
            <person name="Kang S.C."/>
            <person name="Lee H."/>
            <person name="Ostrov N."/>
        </authorList>
    </citation>
    <scope>NUCLEOTIDE SEQUENCE [LARGE SCALE GENOMIC DNA]</scope>
    <source>
        <strain evidence="1 2">ATCC 49870</strain>
    </source>
</reference>
<organism evidence="1 2">
    <name type="scientific">Guyparkeria halophila</name>
    <dbReference type="NCBI Taxonomy" id="47960"/>
    <lineage>
        <taxon>Bacteria</taxon>
        <taxon>Pseudomonadati</taxon>
        <taxon>Pseudomonadota</taxon>
        <taxon>Gammaproteobacteria</taxon>
        <taxon>Chromatiales</taxon>
        <taxon>Thioalkalibacteraceae</taxon>
        <taxon>Guyparkeria</taxon>
    </lineage>
</organism>
<name>A0ABZ0YXK9_9GAMM</name>
<evidence type="ECO:0000313" key="2">
    <source>
        <dbReference type="Proteomes" id="UP001327459"/>
    </source>
</evidence>
<protein>
    <submittedName>
        <fullName evidence="1">Uncharacterized protein</fullName>
    </submittedName>
</protein>
<dbReference type="EMBL" id="CP140153">
    <property type="protein sequence ID" value="WQH16903.1"/>
    <property type="molecule type" value="Genomic_DNA"/>
</dbReference>
<sequence>MGNAHPIRLLLAGIFMFGLLFSGLVRAEFQPFIEGTAMPGDVAASADSAREKLIAEGFEVVGDYAPTEGVHVLVVTNDTLLDTAARSPRGGYGAVLSVALEQTEAGTRVSYQHPQYVAHGYRLESDNEAVFQTMAKALGAIGYFGAEPISSTNLRTYQYAFGLETFEDSVDLGGFDSFNAADRQIANRADNGELGTELVYRVRIPGRDQMIYGVGMHTDDPNANGAALVQAVDNEAPRGYAFLPYPVLLDGTEAETLSLRFRMALFFPDLPMMGGDASFFKLRKAPDAINKLMLEVVDGEIEQEERSSGGAFGTF</sequence>
<dbReference type="RefSeq" id="WP_322521889.1">
    <property type="nucleotide sequence ID" value="NZ_CP140153.1"/>
</dbReference>
<dbReference type="Proteomes" id="UP001327459">
    <property type="component" value="Chromosome"/>
</dbReference>
<gene>
    <name evidence="1" type="ORF">SR882_03090</name>
</gene>
<keyword evidence="2" id="KW-1185">Reference proteome</keyword>
<evidence type="ECO:0000313" key="1">
    <source>
        <dbReference type="EMBL" id="WQH16903.1"/>
    </source>
</evidence>
<proteinExistence type="predicted"/>
<accession>A0ABZ0YXK9</accession>